<dbReference type="GO" id="GO:0004672">
    <property type="term" value="F:protein kinase activity"/>
    <property type="evidence" value="ECO:0007669"/>
    <property type="project" value="UniProtKB-ARBA"/>
</dbReference>
<keyword evidence="4" id="KW-1185">Reference proteome</keyword>
<feature type="domain" description="HPt" evidence="2">
    <location>
        <begin position="18"/>
        <end position="115"/>
    </location>
</feature>
<dbReference type="Gene3D" id="1.20.120.160">
    <property type="entry name" value="HPT domain"/>
    <property type="match status" value="1"/>
</dbReference>
<dbReference type="PROSITE" id="PS50894">
    <property type="entry name" value="HPT"/>
    <property type="match status" value="1"/>
</dbReference>
<reference evidence="3 4" key="1">
    <citation type="submission" date="2020-04" db="EMBL/GenBank/DDBJ databases">
        <authorList>
            <consortium name="Desulfovibrio sp. FSS-1 genome sequencing consortium"/>
            <person name="Shimoshige H."/>
            <person name="Kobayashi H."/>
            <person name="Maekawa T."/>
        </authorList>
    </citation>
    <scope>NUCLEOTIDE SEQUENCE [LARGE SCALE GENOMIC DNA]</scope>
    <source>
        <strain evidence="3 4">SIID29052-01</strain>
    </source>
</reference>
<dbReference type="Proteomes" id="UP000494245">
    <property type="component" value="Unassembled WGS sequence"/>
</dbReference>
<sequence length="116" mass="12667">MVANLVDMAKLVERMEGDQDLINEVFDMFVEEAPARRVKFQAALAGQDAQAVVMLAHSLKGASGTLHCEPLRQACFELEHAARAADQEQVSALTPPVLDLLEKTAAWMAAYRKQGA</sequence>
<dbReference type="AlphaFoldDB" id="A0A6V8LZ19"/>
<dbReference type="Pfam" id="PF01627">
    <property type="entry name" value="Hpt"/>
    <property type="match status" value="1"/>
</dbReference>
<reference evidence="3 4" key="2">
    <citation type="submission" date="2020-05" db="EMBL/GenBank/DDBJ databases">
        <title>Draft genome sequence of Desulfovibrio sp. strainFSS-1.</title>
        <authorList>
            <person name="Shimoshige H."/>
            <person name="Kobayashi H."/>
            <person name="Maekawa T."/>
        </authorList>
    </citation>
    <scope>NUCLEOTIDE SEQUENCE [LARGE SCALE GENOMIC DNA]</scope>
    <source>
        <strain evidence="3 4">SIID29052-01</strain>
    </source>
</reference>
<dbReference type="CDD" id="cd00088">
    <property type="entry name" value="HPT"/>
    <property type="match status" value="1"/>
</dbReference>
<evidence type="ECO:0000256" key="1">
    <source>
        <dbReference type="PROSITE-ProRule" id="PRU00110"/>
    </source>
</evidence>
<dbReference type="InterPro" id="IPR008207">
    <property type="entry name" value="Sig_transdc_His_kin_Hpt_dom"/>
</dbReference>
<keyword evidence="3" id="KW-0808">Transferase</keyword>
<gene>
    <name evidence="3" type="primary">rcsD</name>
    <name evidence="3" type="ORF">NNJEOMEG_02745</name>
</gene>
<feature type="modified residue" description="Phosphohistidine" evidence="1">
    <location>
        <position position="57"/>
    </location>
</feature>
<proteinExistence type="predicted"/>
<dbReference type="RefSeq" id="WP_173085436.1">
    <property type="nucleotide sequence ID" value="NZ_BLTE01000013.1"/>
</dbReference>
<protein>
    <submittedName>
        <fullName evidence="3">Phosphotransferase RcsD</fullName>
        <ecNumber evidence="3">2.7.2.-</ecNumber>
    </submittedName>
</protein>
<evidence type="ECO:0000313" key="3">
    <source>
        <dbReference type="EMBL" id="GFK94897.1"/>
    </source>
</evidence>
<dbReference type="SUPFAM" id="SSF47226">
    <property type="entry name" value="Histidine-containing phosphotransfer domain, HPT domain"/>
    <property type="match status" value="1"/>
</dbReference>
<organism evidence="3 4">
    <name type="scientific">Fundidesulfovibrio magnetotacticus</name>
    <dbReference type="NCBI Taxonomy" id="2730080"/>
    <lineage>
        <taxon>Bacteria</taxon>
        <taxon>Pseudomonadati</taxon>
        <taxon>Thermodesulfobacteriota</taxon>
        <taxon>Desulfovibrionia</taxon>
        <taxon>Desulfovibrionales</taxon>
        <taxon>Desulfovibrionaceae</taxon>
        <taxon>Fundidesulfovibrio</taxon>
    </lineage>
</organism>
<dbReference type="EC" id="2.7.2.-" evidence="3"/>
<accession>A0A6V8LZ19</accession>
<name>A0A6V8LZ19_9BACT</name>
<evidence type="ECO:0000313" key="4">
    <source>
        <dbReference type="Proteomes" id="UP000494245"/>
    </source>
</evidence>
<dbReference type="SMART" id="SM00073">
    <property type="entry name" value="HPT"/>
    <property type="match status" value="1"/>
</dbReference>
<comment type="caution">
    <text evidence="3">The sequence shown here is derived from an EMBL/GenBank/DDBJ whole genome shotgun (WGS) entry which is preliminary data.</text>
</comment>
<dbReference type="InterPro" id="IPR036641">
    <property type="entry name" value="HPT_dom_sf"/>
</dbReference>
<evidence type="ECO:0000259" key="2">
    <source>
        <dbReference type="PROSITE" id="PS50894"/>
    </source>
</evidence>
<dbReference type="GO" id="GO:0000160">
    <property type="term" value="P:phosphorelay signal transduction system"/>
    <property type="evidence" value="ECO:0007669"/>
    <property type="project" value="InterPro"/>
</dbReference>
<dbReference type="EMBL" id="BLTE01000013">
    <property type="protein sequence ID" value="GFK94897.1"/>
    <property type="molecule type" value="Genomic_DNA"/>
</dbReference>
<keyword evidence="1" id="KW-0597">Phosphoprotein</keyword>